<evidence type="ECO:0000313" key="4">
    <source>
        <dbReference type="Proteomes" id="UP000247118"/>
    </source>
</evidence>
<accession>A0A2I1R0F6</accession>
<name>A0A2I1R0F6_9ACTN</name>
<gene>
    <name evidence="2" type="ORF">CYJ73_26235</name>
    <name evidence="1" type="ORF">DLJ61_00645</name>
</gene>
<dbReference type="STRING" id="2055.BCM27_00645"/>
<dbReference type="Proteomes" id="UP000234662">
    <property type="component" value="Unassembled WGS sequence"/>
</dbReference>
<dbReference type="Gene3D" id="3.40.190.10">
    <property type="entry name" value="Periplasmic binding protein-like II"/>
    <property type="match status" value="1"/>
</dbReference>
<protein>
    <submittedName>
        <fullName evidence="2">2'-hydroxybiphenyl-2-sulfinate desulfinase</fullName>
    </submittedName>
</protein>
<dbReference type="KEGG" id="gta:BCM27_00645"/>
<dbReference type="GeneID" id="32686227"/>
<organism evidence="2 3">
    <name type="scientific">Gordonia terrae</name>
    <dbReference type="NCBI Taxonomy" id="2055"/>
    <lineage>
        <taxon>Bacteria</taxon>
        <taxon>Bacillati</taxon>
        <taxon>Actinomycetota</taxon>
        <taxon>Actinomycetes</taxon>
        <taxon>Mycobacteriales</taxon>
        <taxon>Gordoniaceae</taxon>
        <taxon>Gordonia</taxon>
    </lineage>
</organism>
<dbReference type="AlphaFoldDB" id="A0A2I1R0F6"/>
<dbReference type="RefSeq" id="WP_004022072.1">
    <property type="nucleotide sequence ID" value="NZ_CABEIC010000002.1"/>
</dbReference>
<proteinExistence type="predicted"/>
<reference evidence="1 4" key="2">
    <citation type="submission" date="2018-05" db="EMBL/GenBank/DDBJ databases">
        <title>Complete genome sequence of Gordonia terrae NRRL B-16283.</title>
        <authorList>
            <person name="Garlena R.A."/>
            <person name="Russell D.A."/>
            <person name="Hatfull G.F."/>
        </authorList>
    </citation>
    <scope>NUCLEOTIDE SEQUENCE [LARGE SCALE GENOMIC DNA]</scope>
    <source>
        <strain evidence="1 4">NRRL B-16283</strain>
    </source>
</reference>
<evidence type="ECO:0000313" key="3">
    <source>
        <dbReference type="Proteomes" id="UP000234662"/>
    </source>
</evidence>
<dbReference type="OrthoDB" id="2634887at2"/>
<dbReference type="SUPFAM" id="SSF53850">
    <property type="entry name" value="Periplasmic binding protein-like II"/>
    <property type="match status" value="1"/>
</dbReference>
<dbReference type="Proteomes" id="UP000247118">
    <property type="component" value="Chromosome"/>
</dbReference>
<evidence type="ECO:0000313" key="1">
    <source>
        <dbReference type="EMBL" id="AWO82261.1"/>
    </source>
</evidence>
<dbReference type="EMBL" id="PKJC01000065">
    <property type="protein sequence ID" value="PKZ62614.1"/>
    <property type="molecule type" value="Genomic_DNA"/>
</dbReference>
<evidence type="ECO:0000313" key="2">
    <source>
        <dbReference type="EMBL" id="PKZ62614.1"/>
    </source>
</evidence>
<dbReference type="EMBL" id="CP029604">
    <property type="protein sequence ID" value="AWO82261.1"/>
    <property type="molecule type" value="Genomic_DNA"/>
</dbReference>
<reference evidence="2 3" key="1">
    <citation type="submission" date="2017-12" db="EMBL/GenBank/DDBJ databases">
        <title>Phylogenetic diversity of female urinary microbiome.</title>
        <authorList>
            <person name="Thomas-White K."/>
            <person name="Wolfe A.J."/>
        </authorList>
    </citation>
    <scope>NUCLEOTIDE SEQUENCE [LARGE SCALE GENOMIC DNA]</scope>
    <source>
        <strain evidence="2 3">UMB0777</strain>
    </source>
</reference>
<sequence>MTDTSSAVHTLAYSNCPVPNALLVGRESQLLAEAGINLDVLGGPLGSLHFTYDHPAYTRFGGEIPPLVSEGLRAPGRTRLLGVTLFEGKLGFYAADPTLTAPEQLAGHRVGVSASAIRILRGDLGDYRQLDPWRQTLVALGTWEARALQHTLRHSGVTVNDIELVPIETAGVDLPQDRLSASASVNGSDLFPAVGAHQAQVFAGGTVDALFSWLPWSAEFEDLTGVRPLRDLSLDRTSHYASVWTISAQLVDKNPSLVQHLVDTVVRAGSWARDHLTETVAIHARNLGVSETAVTRGFGEHFTDNLVPTLDHDALTVLAATQRYLVDHDLVDKAIDLTDWSAPEFLQTSLRTCAAGTSAIGEYE</sequence>
<dbReference type="Gene3D" id="3.40.190.270">
    <property type="match status" value="1"/>
</dbReference>